<dbReference type="PROSITE" id="PS00095">
    <property type="entry name" value="C5_MTASE_2"/>
    <property type="match status" value="1"/>
</dbReference>
<dbReference type="InterPro" id="IPR031303">
    <property type="entry name" value="C5_meth_CS"/>
</dbReference>
<reference evidence="9 10" key="1">
    <citation type="journal article" date="2015" name="Int. J. Syst. Evol. Microbiol.">
        <title>Youhaiella tibetensis gen. nov., sp. nov., isolated from subsurface sediment.</title>
        <authorList>
            <person name="Wang Y.X."/>
            <person name="Huang F.Q."/>
            <person name="Nogi Y."/>
            <person name="Pang S.J."/>
            <person name="Wang P.K."/>
            <person name="Lv J."/>
        </authorList>
    </citation>
    <scope>NUCLEOTIDE SEQUENCE [LARGE SCALE GENOMIC DNA]</scope>
    <source>
        <strain evidence="10">fig4</strain>
    </source>
</reference>
<evidence type="ECO:0000256" key="8">
    <source>
        <dbReference type="RuleBase" id="RU000417"/>
    </source>
</evidence>
<dbReference type="AlphaFoldDB" id="A0A5B9DJW1"/>
<comment type="catalytic activity">
    <reaction evidence="5 8">
        <text>a 2'-deoxycytidine in DNA + S-adenosyl-L-methionine = a 5-methyl-2'-deoxycytidine in DNA + S-adenosyl-L-homocysteine + H(+)</text>
        <dbReference type="Rhea" id="RHEA:13681"/>
        <dbReference type="Rhea" id="RHEA-COMP:11369"/>
        <dbReference type="Rhea" id="RHEA-COMP:11370"/>
        <dbReference type="ChEBI" id="CHEBI:15378"/>
        <dbReference type="ChEBI" id="CHEBI:57856"/>
        <dbReference type="ChEBI" id="CHEBI:59789"/>
        <dbReference type="ChEBI" id="CHEBI:85452"/>
        <dbReference type="ChEBI" id="CHEBI:85454"/>
        <dbReference type="EC" id="2.1.1.37"/>
    </reaction>
</comment>
<dbReference type="InterPro" id="IPR029063">
    <property type="entry name" value="SAM-dependent_MTases_sf"/>
</dbReference>
<comment type="similarity">
    <text evidence="6 7">Belongs to the class I-like SAM-binding methyltransferase superfamily. C5-methyltransferase family.</text>
</comment>
<dbReference type="PROSITE" id="PS00094">
    <property type="entry name" value="C5_MTASE_1"/>
    <property type="match status" value="1"/>
</dbReference>
<evidence type="ECO:0000256" key="5">
    <source>
        <dbReference type="ARBA" id="ARBA00047422"/>
    </source>
</evidence>
<keyword evidence="3 6" id="KW-0949">S-adenosyl-L-methionine</keyword>
<gene>
    <name evidence="9" type="ORF">FNA67_04165</name>
</gene>
<dbReference type="PANTHER" id="PTHR10629">
    <property type="entry name" value="CYTOSINE-SPECIFIC METHYLTRANSFERASE"/>
    <property type="match status" value="1"/>
</dbReference>
<dbReference type="InterPro" id="IPR018117">
    <property type="entry name" value="C5_DNA_meth_AS"/>
</dbReference>
<evidence type="ECO:0000256" key="7">
    <source>
        <dbReference type="RuleBase" id="RU000416"/>
    </source>
</evidence>
<keyword evidence="4" id="KW-0680">Restriction system</keyword>
<sequence>MRPIAIDLFAGAGGMSLGFEQAGFDVVAAVEIDPIHASTHQFNFPETATLARSVIGLSGQEIRQQANIGDADVDVVFGGAPCQGFSLIGQRQLDDPRNRLVKEFVRIVVELGAKHAVFENVKGLTVGQHKRLLEELIQEFRANGYSVTLPWKVLNAKHFGVPQSRERLFLLASRSDQPGVSYPDAGTSKAVNCHEALGDLPDAELFPELQETDHISRAPYGTPSSYAEELRALSNEAWHYGYTREWTPGALTSSLRTEHTAESRARFAAASGGSVEPVSRFFKLDALGVSNTLRAGTDSARGAFTSPRPIHYAFNRCVTVREMMRLHGYPDWFRMHKTKWHGARQVGNSVPPPLARAVASEVLRALGMSPTRPSGAIKLGDEAWLSFDMGQASSHFGIAIPIAQRRRSSETFAIPAE</sequence>
<keyword evidence="10" id="KW-1185">Reference proteome</keyword>
<dbReference type="OrthoDB" id="9813719at2"/>
<dbReference type="EC" id="2.1.1.37" evidence="8"/>
<evidence type="ECO:0000313" key="10">
    <source>
        <dbReference type="Proteomes" id="UP000321062"/>
    </source>
</evidence>
<organism evidence="9 10">
    <name type="scientific">Paradevosia tibetensis</name>
    <dbReference type="NCBI Taxonomy" id="1447062"/>
    <lineage>
        <taxon>Bacteria</taxon>
        <taxon>Pseudomonadati</taxon>
        <taxon>Pseudomonadota</taxon>
        <taxon>Alphaproteobacteria</taxon>
        <taxon>Hyphomicrobiales</taxon>
        <taxon>Devosiaceae</taxon>
        <taxon>Paradevosia</taxon>
    </lineage>
</organism>
<dbReference type="RefSeq" id="WP_147655174.1">
    <property type="nucleotide sequence ID" value="NZ_BMFM01000001.1"/>
</dbReference>
<feature type="active site" evidence="6">
    <location>
        <position position="82"/>
    </location>
</feature>
<dbReference type="Gene3D" id="3.40.50.150">
    <property type="entry name" value="Vaccinia Virus protein VP39"/>
    <property type="match status" value="1"/>
</dbReference>
<name>A0A5B9DJW1_9HYPH</name>
<evidence type="ECO:0000256" key="1">
    <source>
        <dbReference type="ARBA" id="ARBA00022603"/>
    </source>
</evidence>
<dbReference type="PRINTS" id="PR00105">
    <property type="entry name" value="C5METTRFRASE"/>
</dbReference>
<evidence type="ECO:0000256" key="2">
    <source>
        <dbReference type="ARBA" id="ARBA00022679"/>
    </source>
</evidence>
<dbReference type="REBASE" id="353245">
    <property type="entry name" value="M.Ytifig4ORF4165P"/>
</dbReference>
<dbReference type="Proteomes" id="UP000321062">
    <property type="component" value="Chromosome"/>
</dbReference>
<dbReference type="GO" id="GO:0003886">
    <property type="term" value="F:DNA (cytosine-5-)-methyltransferase activity"/>
    <property type="evidence" value="ECO:0007669"/>
    <property type="project" value="UniProtKB-EC"/>
</dbReference>
<dbReference type="SUPFAM" id="SSF53335">
    <property type="entry name" value="S-adenosyl-L-methionine-dependent methyltransferases"/>
    <property type="match status" value="1"/>
</dbReference>
<dbReference type="Gene3D" id="3.90.120.10">
    <property type="entry name" value="DNA Methylase, subunit A, domain 2"/>
    <property type="match status" value="1"/>
</dbReference>
<evidence type="ECO:0000256" key="4">
    <source>
        <dbReference type="ARBA" id="ARBA00022747"/>
    </source>
</evidence>
<dbReference type="PROSITE" id="PS51679">
    <property type="entry name" value="SAM_MT_C5"/>
    <property type="match status" value="1"/>
</dbReference>
<evidence type="ECO:0000256" key="6">
    <source>
        <dbReference type="PROSITE-ProRule" id="PRU01016"/>
    </source>
</evidence>
<dbReference type="PANTHER" id="PTHR10629:SF52">
    <property type="entry name" value="DNA (CYTOSINE-5)-METHYLTRANSFERASE 1"/>
    <property type="match status" value="1"/>
</dbReference>
<accession>A0A5B9DJW1</accession>
<evidence type="ECO:0000256" key="3">
    <source>
        <dbReference type="ARBA" id="ARBA00022691"/>
    </source>
</evidence>
<dbReference type="GO" id="GO:0009307">
    <property type="term" value="P:DNA restriction-modification system"/>
    <property type="evidence" value="ECO:0007669"/>
    <property type="project" value="UniProtKB-KW"/>
</dbReference>
<dbReference type="KEGG" id="yti:FNA67_04165"/>
<keyword evidence="2 6" id="KW-0808">Transferase</keyword>
<keyword evidence="1 6" id="KW-0489">Methyltransferase</keyword>
<dbReference type="GO" id="GO:0032259">
    <property type="term" value="P:methylation"/>
    <property type="evidence" value="ECO:0007669"/>
    <property type="project" value="UniProtKB-KW"/>
</dbReference>
<dbReference type="NCBIfam" id="TIGR00675">
    <property type="entry name" value="dcm"/>
    <property type="match status" value="1"/>
</dbReference>
<proteinExistence type="inferred from homology"/>
<protein>
    <recommendedName>
        <fullName evidence="8">Cytosine-specific methyltransferase</fullName>
        <ecNumber evidence="8">2.1.1.37</ecNumber>
    </recommendedName>
</protein>
<dbReference type="EMBL" id="CP041690">
    <property type="protein sequence ID" value="QEE19417.1"/>
    <property type="molecule type" value="Genomic_DNA"/>
</dbReference>
<dbReference type="InterPro" id="IPR001525">
    <property type="entry name" value="C5_MeTfrase"/>
</dbReference>
<evidence type="ECO:0000313" key="9">
    <source>
        <dbReference type="EMBL" id="QEE19417.1"/>
    </source>
</evidence>
<dbReference type="InterPro" id="IPR050390">
    <property type="entry name" value="C5-Methyltransferase"/>
</dbReference>
<dbReference type="Pfam" id="PF00145">
    <property type="entry name" value="DNA_methylase"/>
    <property type="match status" value="1"/>
</dbReference>